<comment type="caution">
    <text evidence="2">The sequence shown here is derived from an EMBL/GenBank/DDBJ whole genome shotgun (WGS) entry which is preliminary data.</text>
</comment>
<proteinExistence type="predicted"/>
<evidence type="ECO:0000313" key="2">
    <source>
        <dbReference type="EMBL" id="MBV3388895.1"/>
    </source>
</evidence>
<dbReference type="RefSeq" id="WP_217745049.1">
    <property type="nucleotide sequence ID" value="NZ_JAHOEI010000080.1"/>
</dbReference>
<name>A0AAW4N4D7_9BACT</name>
<gene>
    <name evidence="2" type="ORF">KSW82_14285</name>
</gene>
<evidence type="ECO:0000256" key="1">
    <source>
        <dbReference type="SAM" id="Coils"/>
    </source>
</evidence>
<reference evidence="2" key="1">
    <citation type="submission" date="2021-06" db="EMBL/GenBank/DDBJ databases">
        <title>Collection of gut derived symbiotic bacterial strains cultured from healthy donors.</title>
        <authorList>
            <person name="Lin H."/>
            <person name="Littmann E."/>
            <person name="Pamer E.G."/>
        </authorList>
    </citation>
    <scope>NUCLEOTIDE SEQUENCE</scope>
    <source>
        <strain evidence="2">MSK.21.74</strain>
    </source>
</reference>
<dbReference type="Proteomes" id="UP001196765">
    <property type="component" value="Unassembled WGS sequence"/>
</dbReference>
<feature type="coiled-coil region" evidence="1">
    <location>
        <begin position="43"/>
        <end position="70"/>
    </location>
</feature>
<organism evidence="2 3">
    <name type="scientific">Segatella copri</name>
    <dbReference type="NCBI Taxonomy" id="165179"/>
    <lineage>
        <taxon>Bacteria</taxon>
        <taxon>Pseudomonadati</taxon>
        <taxon>Bacteroidota</taxon>
        <taxon>Bacteroidia</taxon>
        <taxon>Bacteroidales</taxon>
        <taxon>Prevotellaceae</taxon>
        <taxon>Segatella</taxon>
    </lineage>
</organism>
<accession>A0AAW4N4D7</accession>
<sequence>MLSVNIEFKTKRPETKVKGAGSITGKALGNAIRNAEQEIGDSIDLSEFEKEDAKKDLNEIKNKLESGEIDGMQYIDGKNENGEDEILDAELFKASSIDSDSKDKNIYRPFNNA</sequence>
<protein>
    <submittedName>
        <fullName evidence="2">Uncharacterized protein</fullName>
    </submittedName>
</protein>
<dbReference type="AlphaFoldDB" id="A0AAW4N4D7"/>
<evidence type="ECO:0000313" key="3">
    <source>
        <dbReference type="Proteomes" id="UP001196765"/>
    </source>
</evidence>
<dbReference type="EMBL" id="JAHOEI010000080">
    <property type="protein sequence ID" value="MBV3388895.1"/>
    <property type="molecule type" value="Genomic_DNA"/>
</dbReference>
<keyword evidence="1" id="KW-0175">Coiled coil</keyword>